<dbReference type="Pfam" id="PF00300">
    <property type="entry name" value="His_Phos_1"/>
    <property type="match status" value="1"/>
</dbReference>
<gene>
    <name evidence="1" type="ORF">GCM10009627_01780</name>
</gene>
<dbReference type="InterPro" id="IPR013078">
    <property type="entry name" value="His_Pase_superF_clade-1"/>
</dbReference>
<keyword evidence="2" id="KW-1185">Reference proteome</keyword>
<dbReference type="InterPro" id="IPR018247">
    <property type="entry name" value="EF_Hand_1_Ca_BS"/>
</dbReference>
<organism evidence="1 2">
    <name type="scientific">Curtobacterium herbarum</name>
    <dbReference type="NCBI Taxonomy" id="150122"/>
    <lineage>
        <taxon>Bacteria</taxon>
        <taxon>Bacillati</taxon>
        <taxon>Actinomycetota</taxon>
        <taxon>Actinomycetes</taxon>
        <taxon>Micrococcales</taxon>
        <taxon>Microbacteriaceae</taxon>
        <taxon>Curtobacterium</taxon>
    </lineage>
</organism>
<dbReference type="RefSeq" id="WP_204609486.1">
    <property type="nucleotide sequence ID" value="NZ_BAAAJX010000002.1"/>
</dbReference>
<dbReference type="InterPro" id="IPR029033">
    <property type="entry name" value="His_PPase_superfam"/>
</dbReference>
<dbReference type="PROSITE" id="PS00018">
    <property type="entry name" value="EF_HAND_1"/>
    <property type="match status" value="1"/>
</dbReference>
<name>A0ABN1Z8Z5_9MICO</name>
<comment type="caution">
    <text evidence="1">The sequence shown here is derived from an EMBL/GenBank/DDBJ whole genome shotgun (WGS) entry which is preliminary data.</text>
</comment>
<dbReference type="SUPFAM" id="SSF53254">
    <property type="entry name" value="Phosphoglycerate mutase-like"/>
    <property type="match status" value="1"/>
</dbReference>
<dbReference type="Proteomes" id="UP001501742">
    <property type="component" value="Unassembled WGS sequence"/>
</dbReference>
<sequence>MHCTFLTHPEVVVDPAVPIEDWGLSPQGEARAGRAASVLPRPERLVSSAERKALDTTRVLARSWQLDAEVDARLGEMDRSATGYLDPQEFEPTVDAFFARPVESVRGWERAVDAQRRVEDAVRRLVAETPERSIVFVAHGGVGALLLASLTRVPITRELDQPGMGSAFRFDPTRWEALSTWQRIA</sequence>
<evidence type="ECO:0000313" key="1">
    <source>
        <dbReference type="EMBL" id="GAA1491832.1"/>
    </source>
</evidence>
<accession>A0ABN1Z8Z5</accession>
<dbReference type="Gene3D" id="3.40.50.1240">
    <property type="entry name" value="Phosphoglycerate mutase-like"/>
    <property type="match status" value="1"/>
</dbReference>
<protein>
    <submittedName>
        <fullName evidence="1">Histidine phosphatase family protein</fullName>
    </submittedName>
</protein>
<proteinExistence type="predicted"/>
<dbReference type="EMBL" id="BAAAJX010000002">
    <property type="protein sequence ID" value="GAA1491832.1"/>
    <property type="molecule type" value="Genomic_DNA"/>
</dbReference>
<reference evidence="1 2" key="1">
    <citation type="journal article" date="2019" name="Int. J. Syst. Evol. Microbiol.">
        <title>The Global Catalogue of Microorganisms (GCM) 10K type strain sequencing project: providing services to taxonomists for standard genome sequencing and annotation.</title>
        <authorList>
            <consortium name="The Broad Institute Genomics Platform"/>
            <consortium name="The Broad Institute Genome Sequencing Center for Infectious Disease"/>
            <person name="Wu L."/>
            <person name="Ma J."/>
        </authorList>
    </citation>
    <scope>NUCLEOTIDE SEQUENCE [LARGE SCALE GENOMIC DNA]</scope>
    <source>
        <strain evidence="1 2">JCM 12140</strain>
    </source>
</reference>
<evidence type="ECO:0000313" key="2">
    <source>
        <dbReference type="Proteomes" id="UP001501742"/>
    </source>
</evidence>